<feature type="domain" description="Protein kinase" evidence="13">
    <location>
        <begin position="94"/>
        <end position="589"/>
    </location>
</feature>
<dbReference type="GO" id="GO:0004694">
    <property type="term" value="F:eukaryotic translation initiation factor 2alpha kinase activity"/>
    <property type="evidence" value="ECO:0007669"/>
    <property type="project" value="TreeGrafter"/>
</dbReference>
<evidence type="ECO:0000256" key="4">
    <source>
        <dbReference type="ARBA" id="ARBA00022741"/>
    </source>
</evidence>
<sequence length="659" mass="74316">MDRNQSLEYVPVILRRNVKHPNMSYCGPLLVYDKHYRNLCFLNEDHAKRVIAKLLVLLRTHGFSLAQLLSHEQTDELLKQLIFIPRPHFHIENFGPLVFIGNGGFGTVFKAEHRLDGKEYAIKVIRGISYEDLKLARTEVNIMARLRHENIIQYLTSWIEYDCQSVFSHTGEQSFNEVSFPGSSPSDSAKSSSADPSPINSCQDLAIPNMRQVTPLYRFRVPYPTLFIQLELCQYNLAQWLEDRNRRLAALAAAQSSNRLSKETLWAHVVPHAPARWLSDQIASGVAYLHSESMMHRDLKPENVLLCGPPLVSLSDAPCSCHPGRLPRVPTACVIPSPMDTLYKEQSACYHHLLVKICDFGLARILDETHDTVTFRKTKGFRQSQNRARCHPPSLLSLETPMIQDEPASLPALIATTSSDHSQHCNSHTHCLTSTRDVVNYQNHPSTSLLPLSLSRQAPQLLTANLGSAIYAAPETVVKSFSRASYDHKADVFSVGVIFLQLFHPFHTLHELIDCLQGISAFTQASQEPQSMRGSPPSVNPPWASALPSDLVFFWPQESKLVARMLSSNPSHRPSANKVLHCLAASSEFPDLVHRQSVPEQRGDECDTSTVQDNNDTTTTKPASRQSLHLLVDHLLWRNRQLEKENAEFRQRLSLYETP</sequence>
<dbReference type="EMBL" id="JTDF01003167">
    <property type="protein sequence ID" value="KAF8568026.1"/>
    <property type="molecule type" value="Genomic_DNA"/>
</dbReference>
<evidence type="ECO:0000313" key="14">
    <source>
        <dbReference type="EMBL" id="KAF8568026.1"/>
    </source>
</evidence>
<organism evidence="14 15">
    <name type="scientific">Paragonimus westermani</name>
    <dbReference type="NCBI Taxonomy" id="34504"/>
    <lineage>
        <taxon>Eukaryota</taxon>
        <taxon>Metazoa</taxon>
        <taxon>Spiralia</taxon>
        <taxon>Lophotrochozoa</taxon>
        <taxon>Platyhelminthes</taxon>
        <taxon>Trematoda</taxon>
        <taxon>Digenea</taxon>
        <taxon>Plagiorchiida</taxon>
        <taxon>Troglotremata</taxon>
        <taxon>Troglotrematidae</taxon>
        <taxon>Paragonimus</taxon>
    </lineage>
</organism>
<proteinExistence type="inferred from homology"/>
<accession>A0A8T0DKZ4</accession>
<keyword evidence="15" id="KW-1185">Reference proteome</keyword>
<keyword evidence="7" id="KW-0652">Protein synthesis inhibitor</keyword>
<feature type="compositionally biased region" description="Low complexity" evidence="12">
    <location>
        <begin position="179"/>
        <end position="198"/>
    </location>
</feature>
<dbReference type="SUPFAM" id="SSF56112">
    <property type="entry name" value="Protein kinase-like (PK-like)"/>
    <property type="match status" value="1"/>
</dbReference>
<dbReference type="InterPro" id="IPR000719">
    <property type="entry name" value="Prot_kinase_dom"/>
</dbReference>
<dbReference type="GO" id="GO:0005737">
    <property type="term" value="C:cytoplasm"/>
    <property type="evidence" value="ECO:0007669"/>
    <property type="project" value="TreeGrafter"/>
</dbReference>
<evidence type="ECO:0000259" key="13">
    <source>
        <dbReference type="PROSITE" id="PS50011"/>
    </source>
</evidence>
<keyword evidence="6 11" id="KW-0067">ATP-binding</keyword>
<keyword evidence="4 11" id="KW-0547">Nucleotide-binding</keyword>
<dbReference type="PROSITE" id="PS50011">
    <property type="entry name" value="PROTEIN_KINASE_DOM"/>
    <property type="match status" value="1"/>
</dbReference>
<comment type="caution">
    <text evidence="14">The sequence shown here is derived from an EMBL/GenBank/DDBJ whole genome shotgun (WGS) entry which is preliminary data.</text>
</comment>
<dbReference type="Proteomes" id="UP000699462">
    <property type="component" value="Unassembled WGS sequence"/>
</dbReference>
<dbReference type="InterPro" id="IPR050339">
    <property type="entry name" value="CC_SR_Kinase"/>
</dbReference>
<dbReference type="InterPro" id="IPR017441">
    <property type="entry name" value="Protein_kinase_ATP_BS"/>
</dbReference>
<reference evidence="14 15" key="1">
    <citation type="submission" date="2019-07" db="EMBL/GenBank/DDBJ databases">
        <title>Annotation for the trematode Paragonimus westermani.</title>
        <authorList>
            <person name="Choi Y.-J."/>
        </authorList>
    </citation>
    <scope>NUCLEOTIDE SEQUENCE [LARGE SCALE GENOMIC DNA]</scope>
    <source>
        <strain evidence="14">180907_Pwestermani</strain>
    </source>
</reference>
<dbReference type="AlphaFoldDB" id="A0A8T0DKZ4"/>
<evidence type="ECO:0000256" key="5">
    <source>
        <dbReference type="ARBA" id="ARBA00022777"/>
    </source>
</evidence>
<evidence type="ECO:0000256" key="11">
    <source>
        <dbReference type="PROSITE-ProRule" id="PRU10141"/>
    </source>
</evidence>
<dbReference type="PROSITE" id="PS00108">
    <property type="entry name" value="PROTEIN_KINASE_ST"/>
    <property type="match status" value="1"/>
</dbReference>
<dbReference type="SMART" id="SM00220">
    <property type="entry name" value="S_TKc"/>
    <property type="match status" value="1"/>
</dbReference>
<dbReference type="GO" id="GO:0017148">
    <property type="term" value="P:negative regulation of translation"/>
    <property type="evidence" value="ECO:0007669"/>
    <property type="project" value="UniProtKB-KW"/>
</dbReference>
<dbReference type="InterPro" id="IPR008271">
    <property type="entry name" value="Ser/Thr_kinase_AS"/>
</dbReference>
<evidence type="ECO:0000256" key="12">
    <source>
        <dbReference type="SAM" id="MobiDB-lite"/>
    </source>
</evidence>
<feature type="compositionally biased region" description="Polar residues" evidence="12">
    <location>
        <begin position="608"/>
        <end position="625"/>
    </location>
</feature>
<evidence type="ECO:0000256" key="9">
    <source>
        <dbReference type="ARBA" id="ARBA00048659"/>
    </source>
</evidence>
<feature type="region of interest" description="Disordered" evidence="12">
    <location>
        <begin position="596"/>
        <end position="625"/>
    </location>
</feature>
<dbReference type="InterPro" id="IPR011009">
    <property type="entry name" value="Kinase-like_dom_sf"/>
</dbReference>
<evidence type="ECO:0000256" key="2">
    <source>
        <dbReference type="ARBA" id="ARBA00022527"/>
    </source>
</evidence>
<dbReference type="GO" id="GO:0005524">
    <property type="term" value="F:ATP binding"/>
    <property type="evidence" value="ECO:0007669"/>
    <property type="project" value="UniProtKB-UniRule"/>
</dbReference>
<evidence type="ECO:0000256" key="7">
    <source>
        <dbReference type="ARBA" id="ARBA00023193"/>
    </source>
</evidence>
<evidence type="ECO:0000256" key="1">
    <source>
        <dbReference type="ARBA" id="ARBA00012513"/>
    </source>
</evidence>
<name>A0A8T0DKZ4_9TREM</name>
<dbReference type="EC" id="2.7.11.1" evidence="1"/>
<comment type="catalytic activity">
    <reaction evidence="9">
        <text>L-threonyl-[protein] + ATP = O-phospho-L-threonyl-[protein] + ADP + H(+)</text>
        <dbReference type="Rhea" id="RHEA:46608"/>
        <dbReference type="Rhea" id="RHEA-COMP:11060"/>
        <dbReference type="Rhea" id="RHEA-COMP:11605"/>
        <dbReference type="ChEBI" id="CHEBI:15378"/>
        <dbReference type="ChEBI" id="CHEBI:30013"/>
        <dbReference type="ChEBI" id="CHEBI:30616"/>
        <dbReference type="ChEBI" id="CHEBI:61977"/>
        <dbReference type="ChEBI" id="CHEBI:456216"/>
        <dbReference type="EC" id="2.7.11.1"/>
    </reaction>
    <physiologicalReaction direction="left-to-right" evidence="9">
        <dbReference type="Rhea" id="RHEA:46609"/>
    </physiologicalReaction>
</comment>
<dbReference type="PANTHER" id="PTHR11042">
    <property type="entry name" value="EUKARYOTIC TRANSLATION INITIATION FACTOR 2-ALPHA KINASE EIF2-ALPHA KINASE -RELATED"/>
    <property type="match status" value="1"/>
</dbReference>
<dbReference type="OrthoDB" id="6247985at2759"/>
<dbReference type="Gene3D" id="1.10.510.10">
    <property type="entry name" value="Transferase(Phosphotransferase) domain 1"/>
    <property type="match status" value="2"/>
</dbReference>
<protein>
    <recommendedName>
        <fullName evidence="1">non-specific serine/threonine protein kinase</fullName>
        <ecNumber evidence="1">2.7.11.1</ecNumber>
    </recommendedName>
</protein>
<evidence type="ECO:0000313" key="15">
    <source>
        <dbReference type="Proteomes" id="UP000699462"/>
    </source>
</evidence>
<evidence type="ECO:0000256" key="6">
    <source>
        <dbReference type="ARBA" id="ARBA00022840"/>
    </source>
</evidence>
<feature type="region of interest" description="Disordered" evidence="12">
    <location>
        <begin position="178"/>
        <end position="201"/>
    </location>
</feature>
<dbReference type="PROSITE" id="PS00107">
    <property type="entry name" value="PROTEIN_KINASE_ATP"/>
    <property type="match status" value="1"/>
</dbReference>
<evidence type="ECO:0000256" key="8">
    <source>
        <dbReference type="ARBA" id="ARBA00037982"/>
    </source>
</evidence>
<evidence type="ECO:0000256" key="10">
    <source>
        <dbReference type="ARBA" id="ARBA00048977"/>
    </source>
</evidence>
<gene>
    <name evidence="14" type="ORF">P879_05845</name>
</gene>
<feature type="binding site" evidence="11">
    <location>
        <position position="123"/>
    </location>
    <ligand>
        <name>ATP</name>
        <dbReference type="ChEBI" id="CHEBI:30616"/>
    </ligand>
</feature>
<dbReference type="Pfam" id="PF00069">
    <property type="entry name" value="Pkinase"/>
    <property type="match status" value="3"/>
</dbReference>
<dbReference type="Gene3D" id="3.30.200.20">
    <property type="entry name" value="Phosphorylase Kinase, domain 1"/>
    <property type="match status" value="1"/>
</dbReference>
<keyword evidence="5" id="KW-0418">Kinase</keyword>
<keyword evidence="2" id="KW-0723">Serine/threonine-protein kinase</keyword>
<dbReference type="GO" id="GO:0005634">
    <property type="term" value="C:nucleus"/>
    <property type="evidence" value="ECO:0007669"/>
    <property type="project" value="TreeGrafter"/>
</dbReference>
<keyword evidence="3" id="KW-0808">Transferase</keyword>
<comment type="similarity">
    <text evidence="8">Belongs to the protein kinase superfamily. Ser/Thr protein kinase family. GCN2 subfamily.</text>
</comment>
<evidence type="ECO:0000256" key="3">
    <source>
        <dbReference type="ARBA" id="ARBA00022679"/>
    </source>
</evidence>
<dbReference type="PANTHER" id="PTHR11042:SF160">
    <property type="entry name" value="EUKARYOTIC TRANSLATION INITIATION FACTOR 2-ALPHA KINASE 1"/>
    <property type="match status" value="1"/>
</dbReference>
<comment type="catalytic activity">
    <reaction evidence="10">
        <text>L-seryl-[protein] + ATP = O-phospho-L-seryl-[protein] + ADP + H(+)</text>
        <dbReference type="Rhea" id="RHEA:17989"/>
        <dbReference type="Rhea" id="RHEA-COMP:9863"/>
        <dbReference type="Rhea" id="RHEA-COMP:11604"/>
        <dbReference type="ChEBI" id="CHEBI:15378"/>
        <dbReference type="ChEBI" id="CHEBI:29999"/>
        <dbReference type="ChEBI" id="CHEBI:30616"/>
        <dbReference type="ChEBI" id="CHEBI:83421"/>
        <dbReference type="ChEBI" id="CHEBI:456216"/>
        <dbReference type="EC" id="2.7.11.1"/>
    </reaction>
    <physiologicalReaction direction="left-to-right" evidence="10">
        <dbReference type="Rhea" id="RHEA:17990"/>
    </physiologicalReaction>
</comment>